<dbReference type="Proteomes" id="UP000286510">
    <property type="component" value="Unassembled WGS sequence"/>
</dbReference>
<proteinExistence type="predicted"/>
<gene>
    <name evidence="2" type="ORF">DYB26_012708</name>
</gene>
<dbReference type="VEuPathDB" id="FungiDB:H257_17431"/>
<evidence type="ECO:0000313" key="2">
    <source>
        <dbReference type="EMBL" id="RHY89942.1"/>
    </source>
</evidence>
<dbReference type="Pfam" id="PF03184">
    <property type="entry name" value="DDE_1"/>
    <property type="match status" value="1"/>
</dbReference>
<sequence>MPANTKWNNGERRHLLAGFDPATTSSKGYSRAHGIDWRTWRRWLKDKDKILKSKRKATKATLGSQGRKPIFPFGAELLEFMNNVRDEEHYLTHTHRVTFIKTHHMAWLEAYLVNKKSDDTGYFMPVENKVPQVDMTQIRDEFAASFWSKFRMTDTCDIINVDETSVYYDMPPGKTLAKIGGSSKVDKTQKHSDRMTPKLPILFILKGTPGGLIERHEILTYPSGHDVYLNDLLKFEIDGPSVLMADNLEAHVTPESYDTVASKLFSVLQPLPKNTTSMCQPLDVGVMGPLKSKLRSMWLHEVPVKDKFRVWTAKFVSHLKEMTVALQGQWLASTTPDRPEPTIKFEDWLQGDPPVATDPDEKRAKWHQYYRTMQVQQIRTLLSKVLPDQFVQQMKESYSEKEPIYRLWAEIEKKYGVSNVTTMKTATRKLMRVADGDFQSVEALFGELRTLKHSINSHSQKYLK</sequence>
<organism evidence="2 3">
    <name type="scientific">Aphanomyces astaci</name>
    <name type="common">Crayfish plague agent</name>
    <dbReference type="NCBI Taxonomy" id="112090"/>
    <lineage>
        <taxon>Eukaryota</taxon>
        <taxon>Sar</taxon>
        <taxon>Stramenopiles</taxon>
        <taxon>Oomycota</taxon>
        <taxon>Saprolegniomycetes</taxon>
        <taxon>Saprolegniales</taxon>
        <taxon>Verrucalvaceae</taxon>
        <taxon>Aphanomyces</taxon>
    </lineage>
</organism>
<reference evidence="2 3" key="1">
    <citation type="submission" date="2018-08" db="EMBL/GenBank/DDBJ databases">
        <title>Aphanomyces genome sequencing and annotation.</title>
        <authorList>
            <person name="Minardi D."/>
            <person name="Oidtmann B."/>
            <person name="Van Der Giezen M."/>
            <person name="Studholme D.J."/>
        </authorList>
    </citation>
    <scope>NUCLEOTIDE SEQUENCE [LARGE SCALE GENOMIC DNA]</scope>
    <source>
        <strain evidence="2 3">FDL457</strain>
    </source>
</reference>
<dbReference type="EMBL" id="QUTF01022298">
    <property type="protein sequence ID" value="RHY89942.1"/>
    <property type="molecule type" value="Genomic_DNA"/>
</dbReference>
<dbReference type="InterPro" id="IPR004875">
    <property type="entry name" value="DDE_SF_endonuclease_dom"/>
</dbReference>
<evidence type="ECO:0000313" key="3">
    <source>
        <dbReference type="Proteomes" id="UP000286510"/>
    </source>
</evidence>
<protein>
    <recommendedName>
        <fullName evidence="1">DDE-1 domain-containing protein</fullName>
    </recommendedName>
</protein>
<dbReference type="GO" id="GO:0003676">
    <property type="term" value="F:nucleic acid binding"/>
    <property type="evidence" value="ECO:0007669"/>
    <property type="project" value="InterPro"/>
</dbReference>
<dbReference type="VEuPathDB" id="FungiDB:H257_11498"/>
<name>A0A418D637_APHAT</name>
<dbReference type="AlphaFoldDB" id="A0A418D637"/>
<comment type="caution">
    <text evidence="2">The sequence shown here is derived from an EMBL/GenBank/DDBJ whole genome shotgun (WGS) entry which is preliminary data.</text>
</comment>
<feature type="non-terminal residue" evidence="2">
    <location>
        <position position="464"/>
    </location>
</feature>
<evidence type="ECO:0000259" key="1">
    <source>
        <dbReference type="Pfam" id="PF03184"/>
    </source>
</evidence>
<feature type="domain" description="DDE-1" evidence="1">
    <location>
        <begin position="241"/>
        <end position="301"/>
    </location>
</feature>
<accession>A0A418D637</accession>